<accession>A0A6G0PPF3</accession>
<reference evidence="1 2" key="1">
    <citation type="submission" date="2018-09" db="EMBL/GenBank/DDBJ databases">
        <title>Genomic investigation of the strawberry pathogen Phytophthora fragariae indicates pathogenicity is determined by transcriptional variation in three key races.</title>
        <authorList>
            <person name="Adams T.M."/>
            <person name="Armitage A.D."/>
            <person name="Sobczyk M.K."/>
            <person name="Bates H.J."/>
            <person name="Dunwell J.M."/>
            <person name="Nellist C.F."/>
            <person name="Harrison R.J."/>
        </authorList>
    </citation>
    <scope>NUCLEOTIDE SEQUENCE [LARGE SCALE GENOMIC DNA]</scope>
    <source>
        <strain evidence="1 2">BC-23</strain>
    </source>
</reference>
<protein>
    <submittedName>
        <fullName evidence="1">Uncharacterized protein</fullName>
    </submittedName>
</protein>
<name>A0A6G0PPF3_9STRA</name>
<comment type="caution">
    <text evidence="1">The sequence shown here is derived from an EMBL/GenBank/DDBJ whole genome shotgun (WGS) entry which is preliminary data.</text>
</comment>
<proteinExistence type="predicted"/>
<evidence type="ECO:0000313" key="2">
    <source>
        <dbReference type="Proteomes" id="UP000476176"/>
    </source>
</evidence>
<sequence length="138" mass="14860">MASPAASAGLRVVTLESPMSRGDPLQDSRRQALQNVGMATRRKGAVGRRLEANAHLGAVDERNLGSGIRRYDRCLGTVASGLRRTRLDRTAMARLLLSVMLGGSTVEYAAHHGIVEDTGNVDLVLSRVTAKNAQRPWV</sequence>
<dbReference type="AlphaFoldDB" id="A0A6G0PPF3"/>
<organism evidence="1 2">
    <name type="scientific">Phytophthora fragariae</name>
    <dbReference type="NCBI Taxonomy" id="53985"/>
    <lineage>
        <taxon>Eukaryota</taxon>
        <taxon>Sar</taxon>
        <taxon>Stramenopiles</taxon>
        <taxon>Oomycota</taxon>
        <taxon>Peronosporomycetes</taxon>
        <taxon>Peronosporales</taxon>
        <taxon>Peronosporaceae</taxon>
        <taxon>Phytophthora</taxon>
    </lineage>
</organism>
<dbReference type="EMBL" id="QXGC01000069">
    <property type="protein sequence ID" value="KAE9251482.1"/>
    <property type="molecule type" value="Genomic_DNA"/>
</dbReference>
<gene>
    <name evidence="1" type="ORF">PF004_g2433</name>
</gene>
<evidence type="ECO:0000313" key="1">
    <source>
        <dbReference type="EMBL" id="KAE9251482.1"/>
    </source>
</evidence>
<dbReference type="Proteomes" id="UP000476176">
    <property type="component" value="Unassembled WGS sequence"/>
</dbReference>